<feature type="compositionally biased region" description="Basic residues" evidence="1">
    <location>
        <begin position="393"/>
        <end position="407"/>
    </location>
</feature>
<evidence type="ECO:0000256" key="2">
    <source>
        <dbReference type="SAM" id="SignalP"/>
    </source>
</evidence>
<accession>C3VJR2</accession>
<organism evidence="3">
    <name type="scientific">Encephalitozoon hellem</name>
    <name type="common">Microsporidian parasite</name>
    <dbReference type="NCBI Taxonomy" id="27973"/>
    <lineage>
        <taxon>Eukaryota</taxon>
        <taxon>Fungi</taxon>
        <taxon>Fungi incertae sedis</taxon>
        <taxon>Microsporidia</taxon>
        <taxon>Unikaryonidae</taxon>
        <taxon>Encephalitozoon</taxon>
    </lineage>
</organism>
<name>C3VJR2_ENCHE</name>
<dbReference type="EMBL" id="FJ870924">
    <property type="protein sequence ID" value="ACP39961.1"/>
    <property type="molecule type" value="Genomic_DNA"/>
</dbReference>
<gene>
    <name evidence="3" type="primary">swp1b</name>
</gene>
<evidence type="ECO:0000256" key="1">
    <source>
        <dbReference type="SAM" id="MobiDB-lite"/>
    </source>
</evidence>
<feature type="signal peptide" evidence="2">
    <location>
        <begin position="1"/>
        <end position="18"/>
    </location>
</feature>
<dbReference type="VEuPathDB" id="MicrosporidiaDB:EHEL_101700"/>
<sequence length="533" mass="57943">MLKLSLLLGLANFTAILAGGERRRSGLLQCSANGSRYFREQNLLGIKYKDDVKRLCGERPEGPHPSESSSCSSSCSEECGRRRFPGIRDDCEYSSWDACCSSSWDECTDSTPCTTPTPLRCDAELRVPIINMGERIYEFLKNYEDQYESAVTLALNNILSQVSGFNPIFAGADYAALVEQLETLGVNVPANTAAELASIDSSESAALSRIIQGNAQKIISDLFARVGSMCYSDITSLINSGLFASQISSAFSNTQPVITIASNDLYAKQMAVFQRIPGTLPAAAVTAITNALQTNRNNFATFFTTQATTLQTNVQNILTALTTALTTLTNSTSTEFTTFANSEIAALAARIFPATTASGDNNSGSTGGDDTGDEGDGGEEEESPEEEEESRKQRSIQKPKKGLRNKRQTLPVYPDRESPKAILTALLNTIKEEGEKLGKAAMKEVMDAVKSEADTKKTETVEDILNKVKDEVDTKKTETVTEIMGKVKTEADGKKADTVTEIMNEVKTEGETEVDKIVKEFIEEAKTAYEEKE</sequence>
<dbReference type="AlphaFoldDB" id="C3VJR2"/>
<keyword evidence="2" id="KW-0732">Signal</keyword>
<feature type="region of interest" description="Disordered" evidence="1">
    <location>
        <begin position="355"/>
        <end position="416"/>
    </location>
</feature>
<feature type="compositionally biased region" description="Acidic residues" evidence="1">
    <location>
        <begin position="370"/>
        <end position="388"/>
    </location>
</feature>
<protein>
    <submittedName>
        <fullName evidence="3">Spore wall protein SWP1b</fullName>
    </submittedName>
</protein>
<feature type="chain" id="PRO_5002933479" evidence="2">
    <location>
        <begin position="19"/>
        <end position="533"/>
    </location>
</feature>
<reference evidence="3" key="1">
    <citation type="journal article" date="2010" name="Infect. Immun.">
        <title>The human microsporidian Encephalitozoon hellem synthesizes two spore wall polymorphic proteins useful for epidemiological studies.</title>
        <authorList>
            <person name="Polonais V."/>
            <person name="Mazet M."/>
            <person name="Wawrzyniak I."/>
            <person name="Texier C."/>
            <person name="Blot N."/>
            <person name="El Alaoui H."/>
            <person name="Delbac F."/>
        </authorList>
    </citation>
    <scope>NUCLEOTIDE SEQUENCE</scope>
</reference>
<dbReference type="VEuPathDB" id="MicrosporidiaDB:KMI_02g04270"/>
<evidence type="ECO:0000313" key="3">
    <source>
        <dbReference type="EMBL" id="ACP39961.1"/>
    </source>
</evidence>
<proteinExistence type="predicted"/>